<evidence type="ECO:0000256" key="1">
    <source>
        <dbReference type="SAM" id="Phobius"/>
    </source>
</evidence>
<dbReference type="Proteomes" id="UP001176021">
    <property type="component" value="Unassembled WGS sequence"/>
</dbReference>
<feature type="transmembrane region" description="Helical" evidence="1">
    <location>
        <begin position="56"/>
        <end position="77"/>
    </location>
</feature>
<gene>
    <name evidence="2" type="ORF">M8H41_04960</name>
</gene>
<name>A0ABT8QLK8_9FIRM</name>
<dbReference type="Gene3D" id="1.10.287.70">
    <property type="match status" value="1"/>
</dbReference>
<evidence type="ECO:0000313" key="2">
    <source>
        <dbReference type="EMBL" id="MDO0822204.1"/>
    </source>
</evidence>
<dbReference type="RefSeq" id="WP_301998520.1">
    <property type="nucleotide sequence ID" value="NZ_JAMJEV010000003.1"/>
</dbReference>
<feature type="transmembrane region" description="Helical" evidence="1">
    <location>
        <begin position="122"/>
        <end position="144"/>
    </location>
</feature>
<dbReference type="EMBL" id="JAMJEV010000003">
    <property type="protein sequence ID" value="MDO0822204.1"/>
    <property type="molecule type" value="Genomic_DNA"/>
</dbReference>
<feature type="transmembrane region" description="Helical" evidence="1">
    <location>
        <begin position="164"/>
        <end position="182"/>
    </location>
</feature>
<keyword evidence="3" id="KW-1185">Reference proteome</keyword>
<organism evidence="2 3">
    <name type="scientific">Desulfosporosinus nitroreducens</name>
    <dbReference type="NCBI Taxonomy" id="2018668"/>
    <lineage>
        <taxon>Bacteria</taxon>
        <taxon>Bacillati</taxon>
        <taxon>Bacillota</taxon>
        <taxon>Clostridia</taxon>
        <taxon>Eubacteriales</taxon>
        <taxon>Desulfitobacteriaceae</taxon>
        <taxon>Desulfosporosinus</taxon>
    </lineage>
</organism>
<feature type="transmembrane region" description="Helical" evidence="1">
    <location>
        <begin position="194"/>
        <end position="215"/>
    </location>
</feature>
<evidence type="ECO:0000313" key="3">
    <source>
        <dbReference type="Proteomes" id="UP001176021"/>
    </source>
</evidence>
<comment type="caution">
    <text evidence="2">The sequence shown here is derived from an EMBL/GenBank/DDBJ whole genome shotgun (WGS) entry which is preliminary data.</text>
</comment>
<keyword evidence="1" id="KW-0472">Membrane</keyword>
<accession>A0ABT8QLK8</accession>
<sequence>MDQSKTKSPPYPPYFSPYPLAPNNLRGYKPSLPNKHSCSTAYLPLLPSKPQFTLGYWELLSPALFGTAGALFLSLFSSEDNLVKQFGGALFKFSIVGYAIGATVAVSLAISKVIKESKAPYNHLLCPIGGGILAIIFLFASEYLLLYRFSPSSFTGNVGDNLGIQFLSFLYLSITTIATADLGDILPTDITPRLLIATEIAFNLFTLATGIQLLLAQNS</sequence>
<feature type="transmembrane region" description="Helical" evidence="1">
    <location>
        <begin position="89"/>
        <end position="110"/>
    </location>
</feature>
<keyword evidence="1" id="KW-0812">Transmembrane</keyword>
<keyword evidence="1" id="KW-1133">Transmembrane helix</keyword>
<proteinExistence type="predicted"/>
<reference evidence="2" key="1">
    <citation type="submission" date="2022-05" db="EMBL/GenBank/DDBJ databases">
        <title>Expanded diversity of anoxic marine methylotrophy in a Black Sea sulfate reducing microorganism.</title>
        <authorList>
            <person name="Fischer P.Q."/>
            <person name="Stams A.J.M."/>
            <person name="Villanueva L."/>
            <person name="Sousa D.Z."/>
        </authorList>
    </citation>
    <scope>NUCLEOTIDE SEQUENCE</scope>
    <source>
        <strain evidence="2">P130</strain>
    </source>
</reference>
<evidence type="ECO:0008006" key="4">
    <source>
        <dbReference type="Google" id="ProtNLM"/>
    </source>
</evidence>
<protein>
    <recommendedName>
        <fullName evidence="4">Potassium channel domain-containing protein</fullName>
    </recommendedName>
</protein>
<dbReference type="SUPFAM" id="SSF81324">
    <property type="entry name" value="Voltage-gated potassium channels"/>
    <property type="match status" value="1"/>
</dbReference>